<dbReference type="SUPFAM" id="SSF54106">
    <property type="entry name" value="LysM domain"/>
    <property type="match status" value="1"/>
</dbReference>
<evidence type="ECO:0000313" key="7">
    <source>
        <dbReference type="EMBL" id="GGE42869.1"/>
    </source>
</evidence>
<protein>
    <recommendedName>
        <fullName evidence="4">Peptidoglycan hydrolase</fullName>
    </recommendedName>
</protein>
<keyword evidence="2" id="KW-0081">Bacteriolytic enzyme</keyword>
<evidence type="ECO:0000259" key="6">
    <source>
        <dbReference type="PROSITE" id="PS51782"/>
    </source>
</evidence>
<feature type="domain" description="LysM" evidence="6">
    <location>
        <begin position="228"/>
        <end position="271"/>
    </location>
</feature>
<dbReference type="SMART" id="SM00257">
    <property type="entry name" value="LysM"/>
    <property type="match status" value="1"/>
</dbReference>
<dbReference type="Gene3D" id="3.10.350.10">
    <property type="entry name" value="LysM domain"/>
    <property type="match status" value="1"/>
</dbReference>
<dbReference type="InterPro" id="IPR018392">
    <property type="entry name" value="LysM"/>
</dbReference>
<dbReference type="Pfam" id="PF01832">
    <property type="entry name" value="Glucosaminidase"/>
    <property type="match status" value="1"/>
</dbReference>
<organism evidence="7 8">
    <name type="scientific">Psychroflexus planctonicus</name>
    <dbReference type="NCBI Taxonomy" id="1526575"/>
    <lineage>
        <taxon>Bacteria</taxon>
        <taxon>Pseudomonadati</taxon>
        <taxon>Bacteroidota</taxon>
        <taxon>Flavobacteriia</taxon>
        <taxon>Flavobacteriales</taxon>
        <taxon>Flavobacteriaceae</taxon>
        <taxon>Psychroflexus</taxon>
    </lineage>
</organism>
<keyword evidence="8" id="KW-1185">Reference proteome</keyword>
<dbReference type="SMART" id="SM00047">
    <property type="entry name" value="LYZ2"/>
    <property type="match status" value="1"/>
</dbReference>
<feature type="compositionally biased region" description="Basic residues" evidence="5">
    <location>
        <begin position="7"/>
        <end position="17"/>
    </location>
</feature>
<dbReference type="PANTHER" id="PTHR33308">
    <property type="entry name" value="PEPTIDOGLYCAN HYDROLASE FLGJ"/>
    <property type="match status" value="1"/>
</dbReference>
<keyword evidence="3" id="KW-0378">Hydrolase</keyword>
<evidence type="ECO:0000256" key="2">
    <source>
        <dbReference type="ARBA" id="ARBA00022638"/>
    </source>
</evidence>
<dbReference type="EMBL" id="BMGM01000011">
    <property type="protein sequence ID" value="GGE42869.1"/>
    <property type="molecule type" value="Genomic_DNA"/>
</dbReference>
<evidence type="ECO:0000313" key="8">
    <source>
        <dbReference type="Proteomes" id="UP000599179"/>
    </source>
</evidence>
<feature type="region of interest" description="Disordered" evidence="5">
    <location>
        <begin position="1"/>
        <end position="59"/>
    </location>
</feature>
<dbReference type="RefSeq" id="WP_188459336.1">
    <property type="nucleotide sequence ID" value="NZ_BMGM01000011.1"/>
</dbReference>
<dbReference type="InterPro" id="IPR036779">
    <property type="entry name" value="LysM_dom_sf"/>
</dbReference>
<name>A0ABQ1SJC3_9FLAO</name>
<evidence type="ECO:0000256" key="5">
    <source>
        <dbReference type="SAM" id="MobiDB-lite"/>
    </source>
</evidence>
<keyword evidence="1" id="KW-0929">Antimicrobial</keyword>
<sequence>MIISCGTKKKVSSHRNSSKTTQTTSNEIEKVDPKTKDESQVENQTKQEKTPKTTDDKPAFSNPVEAYIWQYSGIAQEEMRLYGIPASITIAQGILESGSGQGNLTTRSNNHFGIKCNGWEGEKVYHDDDELQECFRKYKDPKYSFRDHSLFLYERPRYAFLFDYKITDYKAWAKGLRRAGYATDRKYPDKLISLIERFHLHELDAEVVNGTPPPNFPKPKNKVDTTTSVYYVKAGDTLYKISTQFNLTVDELKQLNQLESDNLNIGQKLYLKPLNKK</sequence>
<comment type="caution">
    <text evidence="7">The sequence shown here is derived from an EMBL/GenBank/DDBJ whole genome shotgun (WGS) entry which is preliminary data.</text>
</comment>
<evidence type="ECO:0000256" key="3">
    <source>
        <dbReference type="ARBA" id="ARBA00022801"/>
    </source>
</evidence>
<dbReference type="InterPro" id="IPR002901">
    <property type="entry name" value="MGlyc_endo_b_GlcNAc-like_dom"/>
</dbReference>
<dbReference type="Gene3D" id="1.10.530.10">
    <property type="match status" value="1"/>
</dbReference>
<accession>A0ABQ1SJC3</accession>
<gene>
    <name evidence="7" type="ORF">GCM10010832_23500</name>
</gene>
<dbReference type="InterPro" id="IPR051056">
    <property type="entry name" value="Glycosyl_Hydrolase_73"/>
</dbReference>
<dbReference type="Proteomes" id="UP000599179">
    <property type="component" value="Unassembled WGS sequence"/>
</dbReference>
<evidence type="ECO:0000256" key="4">
    <source>
        <dbReference type="ARBA" id="ARBA00032108"/>
    </source>
</evidence>
<dbReference type="PANTHER" id="PTHR33308:SF9">
    <property type="entry name" value="PEPTIDOGLYCAN HYDROLASE FLGJ"/>
    <property type="match status" value="1"/>
</dbReference>
<proteinExistence type="predicted"/>
<dbReference type="Pfam" id="PF01476">
    <property type="entry name" value="LysM"/>
    <property type="match status" value="1"/>
</dbReference>
<dbReference type="CDD" id="cd00118">
    <property type="entry name" value="LysM"/>
    <property type="match status" value="1"/>
</dbReference>
<reference evidence="8" key="1">
    <citation type="journal article" date="2019" name="Int. J. Syst. Evol. Microbiol.">
        <title>The Global Catalogue of Microorganisms (GCM) 10K type strain sequencing project: providing services to taxonomists for standard genome sequencing and annotation.</title>
        <authorList>
            <consortium name="The Broad Institute Genomics Platform"/>
            <consortium name="The Broad Institute Genome Sequencing Center for Infectious Disease"/>
            <person name="Wu L."/>
            <person name="Ma J."/>
        </authorList>
    </citation>
    <scope>NUCLEOTIDE SEQUENCE [LARGE SCALE GENOMIC DNA]</scope>
    <source>
        <strain evidence="8">CGMCC 1.12931</strain>
    </source>
</reference>
<feature type="compositionally biased region" description="Basic and acidic residues" evidence="5">
    <location>
        <begin position="27"/>
        <end position="58"/>
    </location>
</feature>
<evidence type="ECO:0000256" key="1">
    <source>
        <dbReference type="ARBA" id="ARBA00022529"/>
    </source>
</evidence>
<dbReference type="PROSITE" id="PS51782">
    <property type="entry name" value="LYSM"/>
    <property type="match status" value="1"/>
</dbReference>